<name>A0ABP7N4K6_9MICO</name>
<evidence type="ECO:0000256" key="4">
    <source>
        <dbReference type="RuleBase" id="RU000384"/>
    </source>
</evidence>
<keyword evidence="7" id="KW-1185">Reference proteome</keyword>
<evidence type="ECO:0000313" key="6">
    <source>
        <dbReference type="EMBL" id="GAA3936288.1"/>
    </source>
</evidence>
<organism evidence="6 7">
    <name type="scientific">Microbacterium soli</name>
    <dbReference type="NCBI Taxonomy" id="446075"/>
    <lineage>
        <taxon>Bacteria</taxon>
        <taxon>Bacillati</taxon>
        <taxon>Actinomycetota</taxon>
        <taxon>Actinomycetes</taxon>
        <taxon>Micrococcales</taxon>
        <taxon>Microbacteriaceae</taxon>
        <taxon>Microbacterium</taxon>
    </lineage>
</organism>
<dbReference type="InterPro" id="IPR008146">
    <property type="entry name" value="Gln_synth_cat_dom"/>
</dbReference>
<evidence type="ECO:0000256" key="3">
    <source>
        <dbReference type="PROSITE-ProRule" id="PRU01331"/>
    </source>
</evidence>
<dbReference type="PANTHER" id="PTHR43785:SF12">
    <property type="entry name" value="TYPE-1 GLUTAMINE SYNTHETASE 2"/>
    <property type="match status" value="1"/>
</dbReference>
<dbReference type="Gene3D" id="3.30.590.10">
    <property type="entry name" value="Glutamine synthetase/guanido kinase, catalytic domain"/>
    <property type="match status" value="1"/>
</dbReference>
<proteinExistence type="inferred from homology"/>
<dbReference type="InterPro" id="IPR014746">
    <property type="entry name" value="Gln_synth/guanido_kin_cat_dom"/>
</dbReference>
<protein>
    <submittedName>
        <fullName evidence="6">Glutamine synthetase family protein</fullName>
    </submittedName>
</protein>
<evidence type="ECO:0000313" key="7">
    <source>
        <dbReference type="Proteomes" id="UP001501591"/>
    </source>
</evidence>
<dbReference type="SUPFAM" id="SSF55931">
    <property type="entry name" value="Glutamine synthetase/guanido kinase"/>
    <property type="match status" value="1"/>
</dbReference>
<dbReference type="PANTHER" id="PTHR43785">
    <property type="entry name" value="GAMMA-GLUTAMYLPUTRESCINE SYNTHETASE"/>
    <property type="match status" value="1"/>
</dbReference>
<dbReference type="PROSITE" id="PS51987">
    <property type="entry name" value="GS_CATALYTIC"/>
    <property type="match status" value="1"/>
</dbReference>
<feature type="domain" description="GS catalytic" evidence="5">
    <location>
        <begin position="137"/>
        <end position="475"/>
    </location>
</feature>
<dbReference type="Proteomes" id="UP001501591">
    <property type="component" value="Unassembled WGS sequence"/>
</dbReference>
<gene>
    <name evidence="6" type="ORF">GCM10022383_13270</name>
</gene>
<accession>A0ABP7N4K6</accession>
<sequence>MVTGSPESMLPAQATESLETLAAWCEQEGIETVVPGTADTNGAWIGKRVPLGDFLRMARGHGIPYCDVLFAITRDGMENVYAPEGVSTYFPTHRNGYPDIFFRPDVSSARLLSWHERTVAVNGIYHLPDGSEVPITPRRVLTKVRERLRGLGYEPYAATEFEFYVSDGTPEELRASDWRLRPLSTRAYTYQVFRSSLDQEFLSRWQKHLQNAGIAVEALNPETGPGQYELNARYTDALRCADDSFLYKNGIKEMAAMEGRTASFMAIPRSDWAGSSCHIHQSIRSADTGEPVMMAQGGPGGHPELSEVGRHYVAGVLATLRDFAAIYWPTVNSYRRAKPYSWAATTVSWGVDNRSTALRVVGEDAGSLRLENRMPGADVNPYLAIAATLAGGAYGIERRLEPPAPYQGDAYADPSLEPLPKSLDEAVDILERSDLVRELLGEDFIVHYVTTLRTELAQWHAHVSDWEVGLYFESA</sequence>
<evidence type="ECO:0000256" key="2">
    <source>
        <dbReference type="ARBA" id="ARBA00022598"/>
    </source>
</evidence>
<comment type="similarity">
    <text evidence="1 3 4">Belongs to the glutamine synthetase family.</text>
</comment>
<keyword evidence="2" id="KW-0436">Ligase</keyword>
<evidence type="ECO:0000256" key="1">
    <source>
        <dbReference type="ARBA" id="ARBA00009897"/>
    </source>
</evidence>
<dbReference type="Pfam" id="PF00120">
    <property type="entry name" value="Gln-synt_C"/>
    <property type="match status" value="1"/>
</dbReference>
<dbReference type="SUPFAM" id="SSF54368">
    <property type="entry name" value="Glutamine synthetase, N-terminal domain"/>
    <property type="match status" value="1"/>
</dbReference>
<comment type="caution">
    <text evidence="6">The sequence shown here is derived from an EMBL/GenBank/DDBJ whole genome shotgun (WGS) entry which is preliminary data.</text>
</comment>
<reference evidence="7" key="1">
    <citation type="journal article" date="2019" name="Int. J. Syst. Evol. Microbiol.">
        <title>The Global Catalogue of Microorganisms (GCM) 10K type strain sequencing project: providing services to taxonomists for standard genome sequencing and annotation.</title>
        <authorList>
            <consortium name="The Broad Institute Genomics Platform"/>
            <consortium name="The Broad Institute Genome Sequencing Center for Infectious Disease"/>
            <person name="Wu L."/>
            <person name="Ma J."/>
        </authorList>
    </citation>
    <scope>NUCLEOTIDE SEQUENCE [LARGE SCALE GENOMIC DNA]</scope>
    <source>
        <strain evidence="7">JCM 17024</strain>
    </source>
</reference>
<dbReference type="SMART" id="SM01230">
    <property type="entry name" value="Gln-synt_C"/>
    <property type="match status" value="1"/>
</dbReference>
<dbReference type="InterPro" id="IPR036651">
    <property type="entry name" value="Gln_synt_N_sf"/>
</dbReference>
<dbReference type="Gene3D" id="3.10.20.70">
    <property type="entry name" value="Glutamine synthetase, N-terminal domain"/>
    <property type="match status" value="1"/>
</dbReference>
<evidence type="ECO:0000259" key="5">
    <source>
        <dbReference type="PROSITE" id="PS51987"/>
    </source>
</evidence>
<dbReference type="EMBL" id="BAABCP010000001">
    <property type="protein sequence ID" value="GAA3936288.1"/>
    <property type="molecule type" value="Genomic_DNA"/>
</dbReference>